<reference evidence="1 2" key="1">
    <citation type="submission" date="2024-09" db="EMBL/GenBank/DDBJ databases">
        <authorList>
            <person name="Sun Q."/>
            <person name="Mori K."/>
        </authorList>
    </citation>
    <scope>NUCLEOTIDE SEQUENCE [LARGE SCALE GENOMIC DNA]</scope>
    <source>
        <strain evidence="1 2">CCM 7765</strain>
    </source>
</reference>
<evidence type="ECO:0000313" key="2">
    <source>
        <dbReference type="Proteomes" id="UP001589774"/>
    </source>
</evidence>
<dbReference type="RefSeq" id="WP_130855241.1">
    <property type="nucleotide sequence ID" value="NZ_JBHLWO010000002.1"/>
</dbReference>
<keyword evidence="2" id="KW-1185">Reference proteome</keyword>
<comment type="caution">
    <text evidence="1">The sequence shown here is derived from an EMBL/GenBank/DDBJ whole genome shotgun (WGS) entry which is preliminary data.</text>
</comment>
<dbReference type="PANTHER" id="PTHR12631:SF10">
    <property type="entry name" value="BETA-XYLOSIDASE-LIKE PROTEIN-RELATED"/>
    <property type="match status" value="1"/>
</dbReference>
<sequence>MIRNITLCQLIAIMVLLFFTKCTVDWGEWSPAGEPVAVKNMLGINAFEWDFLQDPNVPHKIDSIQERQMHLIKSFSSVRHYLDWDKLEHAEGSFTFNPTYSGGWNLDLVYERCKQDSLTTLVCIKNVPDWLFNTYPEGERDPENIPAPYSSDLEDASSYHLMGRVAFQFAARYGSNKDLDSSLVRVDKRPRWKDDSVNRVKIGLNLVKYIECNNEPNKWWKGKKAQQNGRQYAANMSAFYDGHKGKLGKDVGVKNADPNMVVVMGGLAKGDINFVKDMVAWCVENRGYKTDGSVDLCFDVLNYHIYSNDNLSWFSKVYKSKRRGIAPERSDMGDVADEWVAYGKNLKPGLPVWVSETGYDLRQTSTQRAIPIGNKDVLQTQADWLLRTALLYAKHAVQKVFFYQLFDFDAEGQNSGTPYGRCGLVNRDSRRPAANYFIQVNRLMGNYRFITSLSKDPVVDQYSYQGNDIYVAFVPDEENRKERYTLSLPGAKQVVLYEPDRSGTTMRKKAKKLVGETLELEVGETPLFIQPVK</sequence>
<evidence type="ECO:0008006" key="3">
    <source>
        <dbReference type="Google" id="ProtNLM"/>
    </source>
</evidence>
<name>A0ABV6HMQ2_9SPHI</name>
<evidence type="ECO:0000313" key="1">
    <source>
        <dbReference type="EMBL" id="MFC0320184.1"/>
    </source>
</evidence>
<organism evidence="1 2">
    <name type="scientific">Olivibacter oleidegradans</name>
    <dbReference type="NCBI Taxonomy" id="760123"/>
    <lineage>
        <taxon>Bacteria</taxon>
        <taxon>Pseudomonadati</taxon>
        <taxon>Bacteroidota</taxon>
        <taxon>Sphingobacteriia</taxon>
        <taxon>Sphingobacteriales</taxon>
        <taxon>Sphingobacteriaceae</taxon>
        <taxon>Olivibacter</taxon>
    </lineage>
</organism>
<protein>
    <recommendedName>
        <fullName evidence="3">Glycoside hydrolase family 42 N-terminal domain-containing protein</fullName>
    </recommendedName>
</protein>
<dbReference type="InterPro" id="IPR017853">
    <property type="entry name" value="GH"/>
</dbReference>
<dbReference type="InterPro" id="IPR051923">
    <property type="entry name" value="Glycosyl_Hydrolase_39"/>
</dbReference>
<dbReference type="PANTHER" id="PTHR12631">
    <property type="entry name" value="ALPHA-L-IDURONIDASE"/>
    <property type="match status" value="1"/>
</dbReference>
<proteinExistence type="predicted"/>
<dbReference type="EMBL" id="JBHLWO010000002">
    <property type="protein sequence ID" value="MFC0320184.1"/>
    <property type="molecule type" value="Genomic_DNA"/>
</dbReference>
<gene>
    <name evidence="1" type="ORF">ACFFI0_17800</name>
</gene>
<dbReference type="SUPFAM" id="SSF51445">
    <property type="entry name" value="(Trans)glycosidases"/>
    <property type="match status" value="1"/>
</dbReference>
<dbReference type="Proteomes" id="UP001589774">
    <property type="component" value="Unassembled WGS sequence"/>
</dbReference>
<dbReference type="Gene3D" id="3.20.20.80">
    <property type="entry name" value="Glycosidases"/>
    <property type="match status" value="1"/>
</dbReference>
<accession>A0ABV6HMQ2</accession>